<name>A0A9E7K0L8_9LILI</name>
<dbReference type="EMBL" id="CP097507">
    <property type="protein sequence ID" value="URE00199.1"/>
    <property type="molecule type" value="Genomic_DNA"/>
</dbReference>
<evidence type="ECO:0000313" key="2">
    <source>
        <dbReference type="Proteomes" id="UP001055439"/>
    </source>
</evidence>
<gene>
    <name evidence="1" type="ORF">MUK42_36041</name>
</gene>
<organism evidence="1 2">
    <name type="scientific">Musa troglodytarum</name>
    <name type="common">fe'i banana</name>
    <dbReference type="NCBI Taxonomy" id="320322"/>
    <lineage>
        <taxon>Eukaryota</taxon>
        <taxon>Viridiplantae</taxon>
        <taxon>Streptophyta</taxon>
        <taxon>Embryophyta</taxon>
        <taxon>Tracheophyta</taxon>
        <taxon>Spermatophyta</taxon>
        <taxon>Magnoliopsida</taxon>
        <taxon>Liliopsida</taxon>
        <taxon>Zingiberales</taxon>
        <taxon>Musaceae</taxon>
        <taxon>Musa</taxon>
    </lineage>
</organism>
<protein>
    <submittedName>
        <fullName evidence="1">Uncharacterized protein</fullName>
    </submittedName>
</protein>
<proteinExistence type="predicted"/>
<evidence type="ECO:0000313" key="1">
    <source>
        <dbReference type="EMBL" id="URE00199.1"/>
    </source>
</evidence>
<reference evidence="1" key="1">
    <citation type="submission" date="2022-05" db="EMBL/GenBank/DDBJ databases">
        <title>The Musa troglodytarum L. genome provides insights into the mechanism of non-climacteric behaviour and enrichment of carotenoids.</title>
        <authorList>
            <person name="Wang J."/>
        </authorList>
    </citation>
    <scope>NUCLEOTIDE SEQUENCE</scope>
    <source>
        <tissue evidence="1">Leaf</tissue>
    </source>
</reference>
<accession>A0A9E7K0L8</accession>
<dbReference type="Proteomes" id="UP001055439">
    <property type="component" value="Chromosome 5"/>
</dbReference>
<sequence length="247" mass="27812">MSKDSSSSEIKFFRGFLFAFFDFVLKVSLRHRFVTSSSPLPPLSRSSYPPFLESMALAAITEMLQCSRMAFGFPILFLLLFHLSCTSGQNSPDRQFKGHEILSYSVCEMVLAHEALAYGDWCIHGRLIDWLIDHRKSCMSGYGGAKGGDREWATQNGLSWTIMVESEVSYIPSTRRKQKDVHEWSGIIEGSLCIEEGRGDVEVVVIKHHATRFVCYDFVTLHVCVALESVDKSEDSTVDFSEATDPL</sequence>
<dbReference type="AlphaFoldDB" id="A0A9E7K0L8"/>
<keyword evidence="2" id="KW-1185">Reference proteome</keyword>